<dbReference type="EMBL" id="BMXI01000002">
    <property type="protein sequence ID" value="GHC44137.1"/>
    <property type="molecule type" value="Genomic_DNA"/>
</dbReference>
<dbReference type="Proteomes" id="UP000644507">
    <property type="component" value="Unassembled WGS sequence"/>
</dbReference>
<comment type="caution">
    <text evidence="1">The sequence shown here is derived from an EMBL/GenBank/DDBJ whole genome shotgun (WGS) entry which is preliminary data.</text>
</comment>
<reference evidence="1" key="1">
    <citation type="journal article" date="2014" name="Int. J. Syst. Evol. Microbiol.">
        <title>Complete genome sequence of Corynebacterium casei LMG S-19264T (=DSM 44701T), isolated from a smear-ripened cheese.</title>
        <authorList>
            <consortium name="US DOE Joint Genome Institute (JGI-PGF)"/>
            <person name="Walter F."/>
            <person name="Albersmeier A."/>
            <person name="Kalinowski J."/>
            <person name="Ruckert C."/>
        </authorList>
    </citation>
    <scope>NUCLEOTIDE SEQUENCE</scope>
    <source>
        <strain evidence="1">KCTC 12988</strain>
    </source>
</reference>
<gene>
    <name evidence="1" type="ORF">GCM10007100_06720</name>
</gene>
<sequence length="90" mass="10009">MVKANASKTHGTRFFKKLRPSAKLFGTTHSARLLDLASIALRRFLANLFRGDFHGSNLERGPTKLNAQFEPVDPIQTLPRLPIANCCFAV</sequence>
<name>A0A918WHC8_9BACT</name>
<reference evidence="1" key="2">
    <citation type="submission" date="2020-09" db="EMBL/GenBank/DDBJ databases">
        <authorList>
            <person name="Sun Q."/>
            <person name="Kim S."/>
        </authorList>
    </citation>
    <scope>NUCLEOTIDE SEQUENCE</scope>
    <source>
        <strain evidence="1">KCTC 12988</strain>
    </source>
</reference>
<organism evidence="1 2">
    <name type="scientific">Roseibacillus persicicus</name>
    <dbReference type="NCBI Taxonomy" id="454148"/>
    <lineage>
        <taxon>Bacteria</taxon>
        <taxon>Pseudomonadati</taxon>
        <taxon>Verrucomicrobiota</taxon>
        <taxon>Verrucomicrobiia</taxon>
        <taxon>Verrucomicrobiales</taxon>
        <taxon>Verrucomicrobiaceae</taxon>
        <taxon>Roseibacillus</taxon>
    </lineage>
</organism>
<evidence type="ECO:0000313" key="2">
    <source>
        <dbReference type="Proteomes" id="UP000644507"/>
    </source>
</evidence>
<protein>
    <submittedName>
        <fullName evidence="1">Uncharacterized protein</fullName>
    </submittedName>
</protein>
<accession>A0A918WHC8</accession>
<evidence type="ECO:0000313" key="1">
    <source>
        <dbReference type="EMBL" id="GHC44137.1"/>
    </source>
</evidence>
<dbReference type="AlphaFoldDB" id="A0A918WHC8"/>
<keyword evidence="2" id="KW-1185">Reference proteome</keyword>
<proteinExistence type="predicted"/>